<feature type="domain" description="MOSC" evidence="1">
    <location>
        <begin position="78"/>
        <end position="220"/>
    </location>
</feature>
<sequence length="241" mass="26258">MAQRTRLPPTLGGGAARKARCACEVRVTPRGVDSSAVVKVSRSGTLNSSNLRVLGVQRAIARKVQIAGRSILTAIHKTAVHEAVELRPLGLVGDEQADLSVHGGLDKAVYAYPSEHYSYWQQERHQAGLDGIDNDLPFGAMGENLTLQGLLETDVWVGDVLHFSACSLRVTAPREPCYKFNAAMGFSHAVKRMAQTGFCGFYLAVDRPGAIASGETFVLEPGPRRLSIPQRFEAKMFKHMR</sequence>
<dbReference type="PANTHER" id="PTHR30212:SF2">
    <property type="entry name" value="PROTEIN YIIM"/>
    <property type="match status" value="1"/>
</dbReference>
<reference evidence="3" key="1">
    <citation type="submission" date="2019-02" db="EMBL/GenBank/DDBJ databases">
        <title>Complete genome sequence of Rhodoferax sp. Gr-4.</title>
        <authorList>
            <person name="Jin L."/>
        </authorList>
    </citation>
    <scope>NUCLEOTIDE SEQUENCE [LARGE SCALE GENOMIC DNA]</scope>
    <source>
        <strain evidence="3">Gr-4</strain>
    </source>
</reference>
<dbReference type="PROSITE" id="PS51340">
    <property type="entry name" value="MOSC"/>
    <property type="match status" value="1"/>
</dbReference>
<dbReference type="EMBL" id="CP036282">
    <property type="protein sequence ID" value="QDL54527.1"/>
    <property type="molecule type" value="Genomic_DNA"/>
</dbReference>
<organism evidence="2 3">
    <name type="scientific">Rhodoferax aquaticus</name>
    <dbReference type="NCBI Taxonomy" id="2527691"/>
    <lineage>
        <taxon>Bacteria</taxon>
        <taxon>Pseudomonadati</taxon>
        <taxon>Pseudomonadota</taxon>
        <taxon>Betaproteobacteria</taxon>
        <taxon>Burkholderiales</taxon>
        <taxon>Comamonadaceae</taxon>
        <taxon>Rhodoferax</taxon>
    </lineage>
</organism>
<evidence type="ECO:0000259" key="1">
    <source>
        <dbReference type="PROSITE" id="PS51340"/>
    </source>
</evidence>
<dbReference type="PANTHER" id="PTHR30212">
    <property type="entry name" value="PROTEIN YIIM"/>
    <property type="match status" value="1"/>
</dbReference>
<dbReference type="KEGG" id="rhg:EXZ61_10315"/>
<dbReference type="InterPro" id="IPR011037">
    <property type="entry name" value="Pyrv_Knase-like_insert_dom_sf"/>
</dbReference>
<reference evidence="3" key="2">
    <citation type="journal article" date="2020" name="Int. J. Syst. Evol. Microbiol.">
        <title>Genomic insights into a novel species Rhodoferax aquaticus sp. nov., isolated from freshwater.</title>
        <authorList>
            <person name="Li T."/>
            <person name="Zhuo Y."/>
            <person name="Jin C.Z."/>
            <person name="Wu X."/>
            <person name="Ko S.R."/>
            <person name="Jin F.J."/>
            <person name="Ahn C.Y."/>
            <person name="Oh H.M."/>
            <person name="Lee H.G."/>
            <person name="Jin L."/>
        </authorList>
    </citation>
    <scope>NUCLEOTIDE SEQUENCE [LARGE SCALE GENOMIC DNA]</scope>
    <source>
        <strain evidence="3">Gr-4</strain>
    </source>
</reference>
<protein>
    <submittedName>
        <fullName evidence="2">MOSC domain-containing protein</fullName>
    </submittedName>
</protein>
<accession>A0A515EPD2</accession>
<dbReference type="GO" id="GO:0003824">
    <property type="term" value="F:catalytic activity"/>
    <property type="evidence" value="ECO:0007669"/>
    <property type="project" value="InterPro"/>
</dbReference>
<gene>
    <name evidence="2" type="ORF">EXZ61_10315</name>
</gene>
<evidence type="ECO:0000313" key="2">
    <source>
        <dbReference type="EMBL" id="QDL54527.1"/>
    </source>
</evidence>
<dbReference type="AlphaFoldDB" id="A0A515EPD2"/>
<dbReference type="GO" id="GO:0030151">
    <property type="term" value="F:molybdenum ion binding"/>
    <property type="evidence" value="ECO:0007669"/>
    <property type="project" value="InterPro"/>
</dbReference>
<dbReference type="GO" id="GO:0030170">
    <property type="term" value="F:pyridoxal phosphate binding"/>
    <property type="evidence" value="ECO:0007669"/>
    <property type="project" value="InterPro"/>
</dbReference>
<dbReference type="Gene3D" id="2.40.33.20">
    <property type="entry name" value="PK beta-barrel domain-like"/>
    <property type="match status" value="1"/>
</dbReference>
<dbReference type="InterPro" id="IPR052353">
    <property type="entry name" value="Benzoxazolinone_Detox_Enz"/>
</dbReference>
<proteinExistence type="predicted"/>
<keyword evidence="3" id="KW-1185">Reference proteome</keyword>
<name>A0A515EPD2_9BURK</name>
<evidence type="ECO:0000313" key="3">
    <source>
        <dbReference type="Proteomes" id="UP000317365"/>
    </source>
</evidence>
<dbReference type="Pfam" id="PF03473">
    <property type="entry name" value="MOSC"/>
    <property type="match status" value="1"/>
</dbReference>
<dbReference type="InterPro" id="IPR005302">
    <property type="entry name" value="MoCF_Sase_C"/>
</dbReference>
<dbReference type="Proteomes" id="UP000317365">
    <property type="component" value="Chromosome"/>
</dbReference>
<dbReference type="SUPFAM" id="SSF50800">
    <property type="entry name" value="PK beta-barrel domain-like"/>
    <property type="match status" value="1"/>
</dbReference>